<protein>
    <recommendedName>
        <fullName evidence="1">Protein kinase domain-containing protein</fullName>
    </recommendedName>
</protein>
<evidence type="ECO:0000313" key="3">
    <source>
        <dbReference type="Proteomes" id="UP000266841"/>
    </source>
</evidence>
<dbReference type="PROSITE" id="PS50011">
    <property type="entry name" value="PROTEIN_KINASE_DOM"/>
    <property type="match status" value="1"/>
</dbReference>
<evidence type="ECO:0000313" key="2">
    <source>
        <dbReference type="EMBL" id="EJK46904.1"/>
    </source>
</evidence>
<name>K0R4Y9_THAOC</name>
<dbReference type="Gene3D" id="1.10.510.10">
    <property type="entry name" value="Transferase(Phosphotransferase) domain 1"/>
    <property type="match status" value="1"/>
</dbReference>
<dbReference type="GO" id="GO:0004674">
    <property type="term" value="F:protein serine/threonine kinase activity"/>
    <property type="evidence" value="ECO:0007669"/>
    <property type="project" value="TreeGrafter"/>
</dbReference>
<keyword evidence="3" id="KW-1185">Reference proteome</keyword>
<dbReference type="OrthoDB" id="192449at2759"/>
<dbReference type="AlphaFoldDB" id="K0R4Y9"/>
<sequence>MNWRSGKVDVLMKEKLRCAHGIATALEYLHEHKNASKVTDETFKLTGNTGSLRFMAPEVALNKPFGFSADIYSFGLTLWQMLKMEVPFDSITGRKVFVNLVVKKGARPKFEESWGGPLADLVKSCWHSDLMKRPTATQYESFGAA</sequence>
<reference evidence="2 3" key="1">
    <citation type="journal article" date="2012" name="Genome Biol.">
        <title>Genome and low-iron response of an oceanic diatom adapted to chronic iron limitation.</title>
        <authorList>
            <person name="Lommer M."/>
            <person name="Specht M."/>
            <person name="Roy A.S."/>
            <person name="Kraemer L."/>
            <person name="Andreson R."/>
            <person name="Gutowska M.A."/>
            <person name="Wolf J."/>
            <person name="Bergner S.V."/>
            <person name="Schilhabel M.B."/>
            <person name="Klostermeier U.C."/>
            <person name="Beiko R.G."/>
            <person name="Rosenstiel P."/>
            <person name="Hippler M."/>
            <person name="Laroche J."/>
        </authorList>
    </citation>
    <scope>NUCLEOTIDE SEQUENCE [LARGE SCALE GENOMIC DNA]</scope>
    <source>
        <strain evidence="2 3">CCMP1005</strain>
    </source>
</reference>
<dbReference type="PANTHER" id="PTHR44329">
    <property type="entry name" value="SERINE/THREONINE-PROTEIN KINASE TNNI3K-RELATED"/>
    <property type="match status" value="1"/>
</dbReference>
<dbReference type="PANTHER" id="PTHR44329:SF289">
    <property type="entry name" value="SERINE_THREONINE-PROTEIN KINASE VIK"/>
    <property type="match status" value="1"/>
</dbReference>
<dbReference type="Pfam" id="PF07714">
    <property type="entry name" value="PK_Tyr_Ser-Thr"/>
    <property type="match status" value="1"/>
</dbReference>
<feature type="domain" description="Protein kinase" evidence="1">
    <location>
        <begin position="1"/>
        <end position="145"/>
    </location>
</feature>
<dbReference type="OMA" id="ATQYESF"/>
<gene>
    <name evidence="2" type="ORF">THAOC_34408</name>
</gene>
<evidence type="ECO:0000259" key="1">
    <source>
        <dbReference type="PROSITE" id="PS50011"/>
    </source>
</evidence>
<dbReference type="EMBL" id="AGNL01047472">
    <property type="protein sequence ID" value="EJK46904.1"/>
    <property type="molecule type" value="Genomic_DNA"/>
</dbReference>
<accession>K0R4Y9</accession>
<dbReference type="InterPro" id="IPR000719">
    <property type="entry name" value="Prot_kinase_dom"/>
</dbReference>
<dbReference type="eggNOG" id="KOG0192">
    <property type="taxonomic scope" value="Eukaryota"/>
</dbReference>
<comment type="caution">
    <text evidence="2">The sequence shown here is derived from an EMBL/GenBank/DDBJ whole genome shotgun (WGS) entry which is preliminary data.</text>
</comment>
<dbReference type="InterPro" id="IPR011009">
    <property type="entry name" value="Kinase-like_dom_sf"/>
</dbReference>
<dbReference type="Proteomes" id="UP000266841">
    <property type="component" value="Unassembled WGS sequence"/>
</dbReference>
<dbReference type="InterPro" id="IPR001245">
    <property type="entry name" value="Ser-Thr/Tyr_kinase_cat_dom"/>
</dbReference>
<dbReference type="SUPFAM" id="SSF56112">
    <property type="entry name" value="Protein kinase-like (PK-like)"/>
    <property type="match status" value="1"/>
</dbReference>
<dbReference type="GO" id="GO:0005524">
    <property type="term" value="F:ATP binding"/>
    <property type="evidence" value="ECO:0007669"/>
    <property type="project" value="InterPro"/>
</dbReference>
<organism evidence="2 3">
    <name type="scientific">Thalassiosira oceanica</name>
    <name type="common">Marine diatom</name>
    <dbReference type="NCBI Taxonomy" id="159749"/>
    <lineage>
        <taxon>Eukaryota</taxon>
        <taxon>Sar</taxon>
        <taxon>Stramenopiles</taxon>
        <taxon>Ochrophyta</taxon>
        <taxon>Bacillariophyta</taxon>
        <taxon>Coscinodiscophyceae</taxon>
        <taxon>Thalassiosirophycidae</taxon>
        <taxon>Thalassiosirales</taxon>
        <taxon>Thalassiosiraceae</taxon>
        <taxon>Thalassiosira</taxon>
    </lineage>
</organism>
<proteinExistence type="predicted"/>
<dbReference type="InterPro" id="IPR051681">
    <property type="entry name" value="Ser/Thr_Kinases-Pseudokinases"/>
</dbReference>